<dbReference type="Pfam" id="PF02416">
    <property type="entry name" value="TatA_B_E"/>
    <property type="match status" value="1"/>
</dbReference>
<name>A0ABW8JJG2_9GAMM</name>
<keyword evidence="3 9" id="KW-1003">Cell membrane</keyword>
<keyword evidence="5 9" id="KW-0653">Protein transport</keyword>
<evidence type="ECO:0000313" key="10">
    <source>
        <dbReference type="EMBL" id="MFK2901228.1"/>
    </source>
</evidence>
<dbReference type="EMBL" id="JADIKJ010000014">
    <property type="protein sequence ID" value="MFK2901228.1"/>
    <property type="molecule type" value="Genomic_DNA"/>
</dbReference>
<dbReference type="NCBIfam" id="TIGR01411">
    <property type="entry name" value="tatAE"/>
    <property type="match status" value="1"/>
</dbReference>
<keyword evidence="4 9" id="KW-0812">Transmembrane</keyword>
<keyword evidence="2 9" id="KW-0813">Transport</keyword>
<evidence type="ECO:0000256" key="7">
    <source>
        <dbReference type="ARBA" id="ARBA00023010"/>
    </source>
</evidence>
<evidence type="ECO:0000313" key="11">
    <source>
        <dbReference type="Proteomes" id="UP001620461"/>
    </source>
</evidence>
<keyword evidence="8 9" id="KW-0472">Membrane</keyword>
<comment type="subcellular location">
    <subcellularLocation>
        <location evidence="1 9">Cell membrane</location>
        <topology evidence="1 9">Single-pass membrane protein</topology>
    </subcellularLocation>
</comment>
<evidence type="ECO:0000256" key="4">
    <source>
        <dbReference type="ARBA" id="ARBA00022692"/>
    </source>
</evidence>
<evidence type="ECO:0000256" key="1">
    <source>
        <dbReference type="ARBA" id="ARBA00004162"/>
    </source>
</evidence>
<evidence type="ECO:0000256" key="5">
    <source>
        <dbReference type="ARBA" id="ARBA00022927"/>
    </source>
</evidence>
<evidence type="ECO:0000256" key="2">
    <source>
        <dbReference type="ARBA" id="ARBA00022448"/>
    </source>
</evidence>
<dbReference type="InterPro" id="IPR006312">
    <property type="entry name" value="TatA/E"/>
</dbReference>
<dbReference type="InterPro" id="IPR003369">
    <property type="entry name" value="TatA/B/E"/>
</dbReference>
<dbReference type="HAMAP" id="MF_00236">
    <property type="entry name" value="TatA_E"/>
    <property type="match status" value="1"/>
</dbReference>
<protein>
    <recommendedName>
        <fullName evidence="9">Sec-independent protein translocase protein TatA</fullName>
    </recommendedName>
</protein>
<keyword evidence="6 9" id="KW-1133">Transmembrane helix</keyword>
<dbReference type="PANTHER" id="PTHR42982">
    <property type="entry name" value="SEC-INDEPENDENT PROTEIN TRANSLOCASE PROTEIN TATA"/>
    <property type="match status" value="1"/>
</dbReference>
<accession>A0ABW8JJG2</accession>
<reference evidence="10 11" key="1">
    <citation type="submission" date="2020-10" db="EMBL/GenBank/DDBJ databases">
        <title>Phylogeny of dyella-like bacteria.</title>
        <authorList>
            <person name="Fu J."/>
        </authorList>
    </citation>
    <scope>NUCLEOTIDE SEQUENCE [LARGE SCALE GENOMIC DNA]</scope>
    <source>
        <strain evidence="10 11">JP1</strain>
    </source>
</reference>
<evidence type="ECO:0000256" key="3">
    <source>
        <dbReference type="ARBA" id="ARBA00022475"/>
    </source>
</evidence>
<evidence type="ECO:0000256" key="6">
    <source>
        <dbReference type="ARBA" id="ARBA00022989"/>
    </source>
</evidence>
<comment type="subunit">
    <text evidence="9">The Tat system comprises two distinct complexes: a TatABC complex, containing multiple copies of TatA, TatB and TatC subunits, and a separate TatA complex, containing only TatA subunits. Substrates initially bind to the TatABC complex, which probably triggers association of the separate TatA complex to form the active translocon.</text>
</comment>
<keyword evidence="11" id="KW-1185">Reference proteome</keyword>
<keyword evidence="7 9" id="KW-0811">Translocation</keyword>
<comment type="similarity">
    <text evidence="9">Belongs to the TatA/E family.</text>
</comment>
<comment type="function">
    <text evidence="9">Part of the twin-arginine translocation (Tat) system that transports large folded proteins containing a characteristic twin-arginine motif in their signal peptide across membranes. TatA could form the protein-conducting channel of the Tat system.</text>
</comment>
<dbReference type="Proteomes" id="UP001620461">
    <property type="component" value="Unassembled WGS sequence"/>
</dbReference>
<comment type="caution">
    <text evidence="10">The sequence shown here is derived from an EMBL/GenBank/DDBJ whole genome shotgun (WGS) entry which is preliminary data.</text>
</comment>
<dbReference type="Gene3D" id="1.20.5.3310">
    <property type="match status" value="1"/>
</dbReference>
<evidence type="ECO:0000256" key="9">
    <source>
        <dbReference type="HAMAP-Rule" id="MF_00236"/>
    </source>
</evidence>
<dbReference type="PANTHER" id="PTHR42982:SF1">
    <property type="entry name" value="SEC-INDEPENDENT PROTEIN TRANSLOCASE PROTEIN TATA"/>
    <property type="match status" value="1"/>
</dbReference>
<feature type="transmembrane region" description="Helical" evidence="9">
    <location>
        <begin position="6"/>
        <end position="26"/>
    </location>
</feature>
<evidence type="ECO:0000256" key="8">
    <source>
        <dbReference type="ARBA" id="ARBA00023136"/>
    </source>
</evidence>
<organism evidence="10 11">
    <name type="scientific">Dyella jejuensis</name>
    <dbReference type="NCBI Taxonomy" id="1432009"/>
    <lineage>
        <taxon>Bacteria</taxon>
        <taxon>Pseudomonadati</taxon>
        <taxon>Pseudomonadota</taxon>
        <taxon>Gammaproteobacteria</taxon>
        <taxon>Lysobacterales</taxon>
        <taxon>Rhodanobacteraceae</taxon>
        <taxon>Dyella</taxon>
    </lineage>
</organism>
<sequence length="81" mass="8305">MGMDSIWHWAILLTVVLLIFGTGKLAKMGPDIGNAVKGFKQALHGSEQQDVKQGADVIEAAASLSSGAAQAAKDDAGSRPG</sequence>
<gene>
    <name evidence="9" type="primary">tatA</name>
    <name evidence="10" type="ORF">ISP15_12845</name>
</gene>
<proteinExistence type="inferred from homology"/>